<proteinExistence type="predicted"/>
<organism evidence="4 5">
    <name type="scientific">Sphingomonas glacialis</name>
    <dbReference type="NCBI Taxonomy" id="658225"/>
    <lineage>
        <taxon>Bacteria</taxon>
        <taxon>Pseudomonadati</taxon>
        <taxon>Pseudomonadota</taxon>
        <taxon>Alphaproteobacteria</taxon>
        <taxon>Sphingomonadales</taxon>
        <taxon>Sphingomonadaceae</taxon>
        <taxon>Sphingomonas</taxon>
    </lineage>
</organism>
<reference evidence="5" key="1">
    <citation type="journal article" date="2019" name="Int. J. Syst. Evol. Microbiol.">
        <title>The Global Catalogue of Microorganisms (GCM) 10K type strain sequencing project: providing services to taxonomists for standard genome sequencing and annotation.</title>
        <authorList>
            <consortium name="The Broad Institute Genomics Platform"/>
            <consortium name="The Broad Institute Genome Sequencing Center for Infectious Disease"/>
            <person name="Wu L."/>
            <person name="Ma J."/>
        </authorList>
    </citation>
    <scope>NUCLEOTIDE SEQUENCE [LARGE SCALE GENOMIC DNA]</scope>
    <source>
        <strain evidence="5">CGMCC 1.8957</strain>
    </source>
</reference>
<evidence type="ECO:0000256" key="1">
    <source>
        <dbReference type="ARBA" id="ARBA00022679"/>
    </source>
</evidence>
<feature type="domain" description="Glycosyltransferase subfamily 4-like N-terminal" evidence="3">
    <location>
        <begin position="16"/>
        <end position="163"/>
    </location>
</feature>
<evidence type="ECO:0000313" key="4">
    <source>
        <dbReference type="EMBL" id="GHH19420.1"/>
    </source>
</evidence>
<sequence>MRVGITVDSLSPILTGIGRYTWELCQGLARHGAIEEIGYFLVDHWHSDPATLLTGRAARRSRLPRAIRRWRTQTGMDRRLIHGTNYFLPRQAETGIVTVHDLSIYLHPETHPIERIRDFEKQFASSLDRAEHVITDSEATRRDLIANLSYPADKVTTVHLGVSARFRPEEPAVLDARLQRLFGRSLDDYILSVATFEPRKRIEAAIVAHGRFCDRTGRDVPLVLVGAKGWSNAGLHALIEDEQRKGRLIMLGFVPEEDLPVLYAGARLFLYPSVYEGFGLPPIEAMACGVPTIVSNRSCLPEVTRGAAMMIDPDNIEALSLAIERGLDDDIWRKDAIRAGLRVAAHYSWSRCIEKTVDIYRACSDRGG</sequence>
<dbReference type="SUPFAM" id="SSF53756">
    <property type="entry name" value="UDP-Glycosyltransferase/glycogen phosphorylase"/>
    <property type="match status" value="1"/>
</dbReference>
<keyword evidence="1" id="KW-0808">Transferase</keyword>
<gene>
    <name evidence="4" type="primary">wbpY</name>
    <name evidence="4" type="ORF">GCM10008023_26530</name>
</gene>
<protein>
    <submittedName>
        <fullName evidence="4">Glycosyltransferase WbpY</fullName>
    </submittedName>
</protein>
<dbReference type="InterPro" id="IPR028098">
    <property type="entry name" value="Glyco_trans_4-like_N"/>
</dbReference>
<dbReference type="Gene3D" id="3.40.50.2000">
    <property type="entry name" value="Glycogen Phosphorylase B"/>
    <property type="match status" value="2"/>
</dbReference>
<keyword evidence="5" id="KW-1185">Reference proteome</keyword>
<dbReference type="Pfam" id="PF00534">
    <property type="entry name" value="Glycos_transf_1"/>
    <property type="match status" value="1"/>
</dbReference>
<evidence type="ECO:0000259" key="3">
    <source>
        <dbReference type="Pfam" id="PF13439"/>
    </source>
</evidence>
<dbReference type="InterPro" id="IPR001296">
    <property type="entry name" value="Glyco_trans_1"/>
</dbReference>
<feature type="domain" description="Glycosyl transferase family 1" evidence="2">
    <location>
        <begin position="188"/>
        <end position="340"/>
    </location>
</feature>
<evidence type="ECO:0000313" key="5">
    <source>
        <dbReference type="Proteomes" id="UP000652430"/>
    </source>
</evidence>
<dbReference type="PANTHER" id="PTHR46401:SF2">
    <property type="entry name" value="GLYCOSYLTRANSFERASE WBBK-RELATED"/>
    <property type="match status" value="1"/>
</dbReference>
<dbReference type="Proteomes" id="UP000652430">
    <property type="component" value="Unassembled WGS sequence"/>
</dbReference>
<dbReference type="PANTHER" id="PTHR46401">
    <property type="entry name" value="GLYCOSYLTRANSFERASE WBBK-RELATED"/>
    <property type="match status" value="1"/>
</dbReference>
<dbReference type="EMBL" id="BNAQ01000003">
    <property type="protein sequence ID" value="GHH19420.1"/>
    <property type="molecule type" value="Genomic_DNA"/>
</dbReference>
<accession>A0ABQ3LL00</accession>
<dbReference type="CDD" id="cd03809">
    <property type="entry name" value="GT4_MtfB-like"/>
    <property type="match status" value="1"/>
</dbReference>
<evidence type="ECO:0000259" key="2">
    <source>
        <dbReference type="Pfam" id="PF00534"/>
    </source>
</evidence>
<comment type="caution">
    <text evidence="4">The sequence shown here is derived from an EMBL/GenBank/DDBJ whole genome shotgun (WGS) entry which is preliminary data.</text>
</comment>
<dbReference type="Pfam" id="PF13439">
    <property type="entry name" value="Glyco_transf_4"/>
    <property type="match status" value="1"/>
</dbReference>
<dbReference type="RefSeq" id="WP_189676618.1">
    <property type="nucleotide sequence ID" value="NZ_BNAQ01000003.1"/>
</dbReference>
<name>A0ABQ3LL00_9SPHN</name>